<dbReference type="AlphaFoldDB" id="A0AAN8N2R9"/>
<keyword evidence="3" id="KW-0862">Zinc</keyword>
<feature type="compositionally biased region" description="Basic and acidic residues" evidence="5">
    <location>
        <begin position="787"/>
        <end position="797"/>
    </location>
</feature>
<dbReference type="Gene3D" id="6.10.140.2220">
    <property type="match status" value="1"/>
</dbReference>
<comment type="caution">
    <text evidence="7">The sequence shown here is derived from an EMBL/GenBank/DDBJ whole genome shotgun (WGS) entry which is preliminary data.</text>
</comment>
<keyword evidence="8" id="KW-1185">Reference proteome</keyword>
<dbReference type="InterPro" id="IPR027974">
    <property type="entry name" value="DUF4470"/>
</dbReference>
<name>A0AAN8N2R9_9PEZI</name>
<protein>
    <recommendedName>
        <fullName evidence="6">MYND-type domain-containing protein</fullName>
    </recommendedName>
</protein>
<keyword evidence="1" id="KW-0479">Metal-binding</keyword>
<dbReference type="Pfam" id="PF01753">
    <property type="entry name" value="zf-MYND"/>
    <property type="match status" value="1"/>
</dbReference>
<sequence>MLHPEIFDNHGFYYPIGNSPAINLVGYLPPEIDAEVLLLGCGDVRNILFTLFTEPSDGIGNGAQRKYHFTCCDFEGAVIARNILLLAMILKNEETTTMWPIYYDFFMSEKCSQALKRHLGELLSASEDVDSWLKSNIGKVLTVGSKSTLAVVRHFWGAWMKDLNDKGREGQRRKSVERELSNIVKEHHHNRSVISLARSAGPLTLEIVQASIEHFNHYWKHGTTDRQSQRPPVPNPTFCLSKFGKKLSVHYGTNPLSGFHLSTAVVPFGPSDFQPMHGSSDFTPLVKCAKQEFELWCQAFRKARDDNTVTICFFVDDALGLCGNLSPVTDPTGIKEINETNSISKGYLYNHPNQFNVIDVSNLIDHLGTYNILLSVLPLLRKNHTSYLNTETLLHHEFDLDHGTEALYNVFGVDPASLFTLLGITVVDLICGQTSISHISEHQLEAFGKGPQRHSRLVWKWISSFQPGGLSENCALILQRPEFAYDEGTMIAFLAAIYKKLFTIENHTWAMQQLQKSLQKGSLINFIQHNSRTTFSLLLQRIKKVTSKTVDWGSLVEKLTVVIAYECGSLIASCFQQEQDALNHLHGVKTTDYLRDHPAIAAFKYGRQMGLGEHRHSNALTCITISVPIKAFHKLLIRDSKTIGNPQLQINLACGSMANHFCALRRSFGKLDAVDASEPGLFIQQGAPTFKEDFDGWIGTSDILYSCMVPTWFILLNSCEASLSIVSTPVTSLLVDDFGPLMNLFEASVRDRGKVRLSTEFPLNKSFCDSPEALKSARESYQIKDKAFNTTKDDKSNQKPTPNSSGVQSEYKLLMVGRHQRQSPQIPWLQMLGGGSNQHAHNETTRPKISRISYRWSVESDKSLVKLLEDKAPISTTKFGSSTIRIHLGPTSKAVTFPFPICGEIKISVARKSKFIEIDTPLYDGDKTPIYCHFPIGITNKSHRSISPWSIHRINLDNSPSVLIDLTKHDKGSYEWINSVATFSLSKQERANINSSPTKYFGDLMSEIKETIHMILVRYTGIQGSKHSAFVLSCVGIGGYMLIYVKNIRIDLSGQSITADCALLPFEDNTISQIAPMLLNLHNAPLTNSPEESKAWLQLSPSWVERCRTWEHKPNCQYLKTSRVPLSAPDLRIGDSPICSCGKGIFPKEFHDDPVIKPLLRYATRAALGPLFPPPYSKELQNLQELIAAVSGINLSTLTVAEPKERVCAACGKEETEDRKLKKCVACMNIEYCSKECQKKDWKAHKKTHKS</sequence>
<dbReference type="Proteomes" id="UP001313282">
    <property type="component" value="Unassembled WGS sequence"/>
</dbReference>
<dbReference type="GO" id="GO:0005634">
    <property type="term" value="C:nucleus"/>
    <property type="evidence" value="ECO:0007669"/>
    <property type="project" value="TreeGrafter"/>
</dbReference>
<dbReference type="InterPro" id="IPR002893">
    <property type="entry name" value="Znf_MYND"/>
</dbReference>
<accession>A0AAN8N2R9</accession>
<gene>
    <name evidence="7" type="ORF">TWF718_004486</name>
</gene>
<feature type="domain" description="MYND-type" evidence="6">
    <location>
        <begin position="1208"/>
        <end position="1249"/>
    </location>
</feature>
<feature type="region of interest" description="Disordered" evidence="5">
    <location>
        <begin position="787"/>
        <end position="808"/>
    </location>
</feature>
<dbReference type="PANTHER" id="PTHR10237:SF15">
    <property type="entry name" value="LD37257P"/>
    <property type="match status" value="1"/>
</dbReference>
<feature type="compositionally biased region" description="Polar residues" evidence="5">
    <location>
        <begin position="798"/>
        <end position="808"/>
    </location>
</feature>
<keyword evidence="2 4" id="KW-0863">Zinc-finger</keyword>
<dbReference type="SUPFAM" id="SSF144232">
    <property type="entry name" value="HIT/MYND zinc finger-like"/>
    <property type="match status" value="1"/>
</dbReference>
<dbReference type="GO" id="GO:0000981">
    <property type="term" value="F:DNA-binding transcription factor activity, RNA polymerase II-specific"/>
    <property type="evidence" value="ECO:0007669"/>
    <property type="project" value="TreeGrafter"/>
</dbReference>
<evidence type="ECO:0000313" key="7">
    <source>
        <dbReference type="EMBL" id="KAK6351322.1"/>
    </source>
</evidence>
<organism evidence="7 8">
    <name type="scientific">Orbilia javanica</name>
    <dbReference type="NCBI Taxonomy" id="47235"/>
    <lineage>
        <taxon>Eukaryota</taxon>
        <taxon>Fungi</taxon>
        <taxon>Dikarya</taxon>
        <taxon>Ascomycota</taxon>
        <taxon>Pezizomycotina</taxon>
        <taxon>Orbiliomycetes</taxon>
        <taxon>Orbiliales</taxon>
        <taxon>Orbiliaceae</taxon>
        <taxon>Orbilia</taxon>
    </lineage>
</organism>
<evidence type="ECO:0000256" key="3">
    <source>
        <dbReference type="ARBA" id="ARBA00022833"/>
    </source>
</evidence>
<dbReference type="PROSITE" id="PS50865">
    <property type="entry name" value="ZF_MYND_2"/>
    <property type="match status" value="1"/>
</dbReference>
<proteinExistence type="predicted"/>
<evidence type="ECO:0000259" key="6">
    <source>
        <dbReference type="PROSITE" id="PS50865"/>
    </source>
</evidence>
<evidence type="ECO:0000256" key="1">
    <source>
        <dbReference type="ARBA" id="ARBA00022723"/>
    </source>
</evidence>
<dbReference type="InterPro" id="IPR024119">
    <property type="entry name" value="TF_DEAF-1"/>
</dbReference>
<evidence type="ECO:0000256" key="2">
    <source>
        <dbReference type="ARBA" id="ARBA00022771"/>
    </source>
</evidence>
<evidence type="ECO:0000256" key="5">
    <source>
        <dbReference type="SAM" id="MobiDB-lite"/>
    </source>
</evidence>
<dbReference type="Pfam" id="PF14737">
    <property type="entry name" value="DUF4470"/>
    <property type="match status" value="1"/>
</dbReference>
<dbReference type="PANTHER" id="PTHR10237">
    <property type="entry name" value="DEFORMED EPIDERMAL AUTOREGULATORY FACTOR 1 HOMOLOG SUPPRESSIN"/>
    <property type="match status" value="1"/>
</dbReference>
<dbReference type="GO" id="GO:0008270">
    <property type="term" value="F:zinc ion binding"/>
    <property type="evidence" value="ECO:0007669"/>
    <property type="project" value="UniProtKB-KW"/>
</dbReference>
<evidence type="ECO:0000256" key="4">
    <source>
        <dbReference type="PROSITE-ProRule" id="PRU00134"/>
    </source>
</evidence>
<dbReference type="EMBL" id="JAVHNR010000002">
    <property type="protein sequence ID" value="KAK6351322.1"/>
    <property type="molecule type" value="Genomic_DNA"/>
</dbReference>
<evidence type="ECO:0000313" key="8">
    <source>
        <dbReference type="Proteomes" id="UP001313282"/>
    </source>
</evidence>
<reference evidence="7 8" key="1">
    <citation type="submission" date="2019-10" db="EMBL/GenBank/DDBJ databases">
        <authorList>
            <person name="Palmer J.M."/>
        </authorList>
    </citation>
    <scope>NUCLEOTIDE SEQUENCE [LARGE SCALE GENOMIC DNA]</scope>
    <source>
        <strain evidence="7 8">TWF718</strain>
    </source>
</reference>